<proteinExistence type="predicted"/>
<keyword evidence="3" id="KW-1185">Reference proteome</keyword>
<reference evidence="2" key="1">
    <citation type="journal article" date="2015" name="PeerJ">
        <title>First genomic representation of candidate bacterial phylum KSB3 points to enhanced environmental sensing as a trigger of wastewater bulking.</title>
        <authorList>
            <person name="Sekiguchi Y."/>
            <person name="Ohashi A."/>
            <person name="Parks D.H."/>
            <person name="Yamauchi T."/>
            <person name="Tyson G.W."/>
            <person name="Hugenholtz P."/>
        </authorList>
    </citation>
    <scope>NUCLEOTIDE SEQUENCE [LARGE SCALE GENOMIC DNA]</scope>
</reference>
<protein>
    <submittedName>
        <fullName evidence="2">Uncharacterized protein</fullName>
    </submittedName>
</protein>
<dbReference type="STRING" id="1499967.U27_02073"/>
<evidence type="ECO:0000256" key="1">
    <source>
        <dbReference type="SAM" id="SignalP"/>
    </source>
</evidence>
<feature type="signal peptide" evidence="1">
    <location>
        <begin position="1"/>
        <end position="25"/>
    </location>
</feature>
<dbReference type="HOGENOM" id="CLU_1552269_0_0_0"/>
<dbReference type="EMBL" id="DF820463">
    <property type="protein sequence ID" value="GAK55241.1"/>
    <property type="molecule type" value="Genomic_DNA"/>
</dbReference>
<accession>A0A0S6WAI8</accession>
<gene>
    <name evidence="2" type="ORF">U27_02073</name>
</gene>
<dbReference type="AlphaFoldDB" id="A0A0S6WAI8"/>
<evidence type="ECO:0000313" key="2">
    <source>
        <dbReference type="EMBL" id="GAK55241.1"/>
    </source>
</evidence>
<dbReference type="Proteomes" id="UP000030661">
    <property type="component" value="Unassembled WGS sequence"/>
</dbReference>
<organism evidence="2">
    <name type="scientific">Vecturithrix granuli</name>
    <dbReference type="NCBI Taxonomy" id="1499967"/>
    <lineage>
        <taxon>Bacteria</taxon>
        <taxon>Candidatus Moduliflexota</taxon>
        <taxon>Candidatus Vecturitrichia</taxon>
        <taxon>Candidatus Vecturitrichales</taxon>
        <taxon>Candidatus Vecturitrichaceae</taxon>
        <taxon>Candidatus Vecturithrix</taxon>
    </lineage>
</organism>
<evidence type="ECO:0000313" key="3">
    <source>
        <dbReference type="Proteomes" id="UP000030661"/>
    </source>
</evidence>
<sequence>MKKYLCLLLTLGFAMIGFVGNQALFAETAEKHEYHGADSVFQAEGLAIFWAILKGADDEHSLVYIKLISTAEAGKPFQHYRVLAVNPFSKEEEWVTKGETFEEQNLLKLNRASFRNKTERRFFFYKSEEIEEDQKPDMTVYYQGIPDTAPEFLEETQIEQYFEGALIRLKKK</sequence>
<name>A0A0S6WAI8_VECG1</name>
<keyword evidence="1" id="KW-0732">Signal</keyword>
<feature type="chain" id="PRO_5006631665" evidence="1">
    <location>
        <begin position="26"/>
        <end position="172"/>
    </location>
</feature>